<organism evidence="2 3">
    <name type="scientific">Pleurodeles waltl</name>
    <name type="common">Iberian ribbed newt</name>
    <dbReference type="NCBI Taxonomy" id="8319"/>
    <lineage>
        <taxon>Eukaryota</taxon>
        <taxon>Metazoa</taxon>
        <taxon>Chordata</taxon>
        <taxon>Craniata</taxon>
        <taxon>Vertebrata</taxon>
        <taxon>Euteleostomi</taxon>
        <taxon>Amphibia</taxon>
        <taxon>Batrachia</taxon>
        <taxon>Caudata</taxon>
        <taxon>Salamandroidea</taxon>
        <taxon>Salamandridae</taxon>
        <taxon>Pleurodelinae</taxon>
        <taxon>Pleurodeles</taxon>
    </lineage>
</organism>
<gene>
    <name evidence="2" type="ORF">NDU88_009834</name>
</gene>
<keyword evidence="3" id="KW-1185">Reference proteome</keyword>
<name>A0AAV7RXQ8_PLEWA</name>
<evidence type="ECO:0000256" key="1">
    <source>
        <dbReference type="SAM" id="MobiDB-lite"/>
    </source>
</evidence>
<dbReference type="Proteomes" id="UP001066276">
    <property type="component" value="Chromosome 5"/>
</dbReference>
<evidence type="ECO:0000313" key="3">
    <source>
        <dbReference type="Proteomes" id="UP001066276"/>
    </source>
</evidence>
<proteinExistence type="predicted"/>
<reference evidence="2" key="1">
    <citation type="journal article" date="2022" name="bioRxiv">
        <title>Sequencing and chromosome-scale assembly of the giantPleurodeles waltlgenome.</title>
        <authorList>
            <person name="Brown T."/>
            <person name="Elewa A."/>
            <person name="Iarovenko S."/>
            <person name="Subramanian E."/>
            <person name="Araus A.J."/>
            <person name="Petzold A."/>
            <person name="Susuki M."/>
            <person name="Suzuki K.-i.T."/>
            <person name="Hayashi T."/>
            <person name="Toyoda A."/>
            <person name="Oliveira C."/>
            <person name="Osipova E."/>
            <person name="Leigh N.D."/>
            <person name="Simon A."/>
            <person name="Yun M.H."/>
        </authorList>
    </citation>
    <scope>NUCLEOTIDE SEQUENCE</scope>
    <source>
        <strain evidence="2">20211129_DDA</strain>
        <tissue evidence="2">Liver</tissue>
    </source>
</reference>
<protein>
    <submittedName>
        <fullName evidence="2">Uncharacterized protein</fullName>
    </submittedName>
</protein>
<dbReference type="EMBL" id="JANPWB010000009">
    <property type="protein sequence ID" value="KAJ1157119.1"/>
    <property type="molecule type" value="Genomic_DNA"/>
</dbReference>
<sequence>MRHALRSGPGVPSYIDSWPKIYAVAQELQETLALQIGCGRVLSFGPRREDDLIGRLLWIPGPPGEQEAEKVRGGPLSPSRCRRSVKLQ</sequence>
<feature type="region of interest" description="Disordered" evidence="1">
    <location>
        <begin position="63"/>
        <end position="88"/>
    </location>
</feature>
<evidence type="ECO:0000313" key="2">
    <source>
        <dbReference type="EMBL" id="KAJ1157119.1"/>
    </source>
</evidence>
<accession>A0AAV7RXQ8</accession>
<comment type="caution">
    <text evidence="2">The sequence shown here is derived from an EMBL/GenBank/DDBJ whole genome shotgun (WGS) entry which is preliminary data.</text>
</comment>
<dbReference type="AlphaFoldDB" id="A0AAV7RXQ8"/>